<organism evidence="9 10">
    <name type="scientific">Lacisediminihabitans profunda</name>
    <dbReference type="NCBI Taxonomy" id="2594790"/>
    <lineage>
        <taxon>Bacteria</taxon>
        <taxon>Bacillati</taxon>
        <taxon>Actinomycetota</taxon>
        <taxon>Actinomycetes</taxon>
        <taxon>Micrococcales</taxon>
        <taxon>Microbacteriaceae</taxon>
        <taxon>Lacisediminihabitans</taxon>
    </lineage>
</organism>
<feature type="transmembrane region" description="Helical" evidence="8">
    <location>
        <begin position="83"/>
        <end position="107"/>
    </location>
</feature>
<keyword evidence="5 8" id="KW-0812">Transmembrane</keyword>
<name>A0A5C8UQ44_9MICO</name>
<keyword evidence="2" id="KW-0813">Transport</keyword>
<evidence type="ECO:0000313" key="10">
    <source>
        <dbReference type="Proteomes" id="UP000321379"/>
    </source>
</evidence>
<feature type="transmembrane region" description="Helical" evidence="8">
    <location>
        <begin position="307"/>
        <end position="325"/>
    </location>
</feature>
<feature type="transmembrane region" description="Helical" evidence="8">
    <location>
        <begin position="114"/>
        <end position="132"/>
    </location>
</feature>
<feature type="transmembrane region" description="Helical" evidence="8">
    <location>
        <begin position="51"/>
        <end position="71"/>
    </location>
</feature>
<dbReference type="GO" id="GO:0022857">
    <property type="term" value="F:transmembrane transporter activity"/>
    <property type="evidence" value="ECO:0007669"/>
    <property type="project" value="InterPro"/>
</dbReference>
<feature type="transmembrane region" description="Helical" evidence="8">
    <location>
        <begin position="138"/>
        <end position="158"/>
    </location>
</feature>
<evidence type="ECO:0000256" key="6">
    <source>
        <dbReference type="ARBA" id="ARBA00022989"/>
    </source>
</evidence>
<dbReference type="Proteomes" id="UP000321379">
    <property type="component" value="Unassembled WGS sequence"/>
</dbReference>
<evidence type="ECO:0000256" key="4">
    <source>
        <dbReference type="ARBA" id="ARBA00022519"/>
    </source>
</evidence>
<accession>A0A5C8UQ44</accession>
<keyword evidence="7 8" id="KW-0472">Membrane</keyword>
<dbReference type="CDD" id="cd06579">
    <property type="entry name" value="TM_PBP1_transp_AraH_like"/>
    <property type="match status" value="1"/>
</dbReference>
<feature type="transmembrane region" description="Helical" evidence="8">
    <location>
        <begin position="331"/>
        <end position="352"/>
    </location>
</feature>
<comment type="caution">
    <text evidence="9">The sequence shown here is derived from an EMBL/GenBank/DDBJ whole genome shotgun (WGS) entry which is preliminary data.</text>
</comment>
<feature type="transmembrane region" description="Helical" evidence="8">
    <location>
        <begin position="163"/>
        <end position="182"/>
    </location>
</feature>
<feature type="transmembrane region" description="Helical" evidence="8">
    <location>
        <begin position="202"/>
        <end position="222"/>
    </location>
</feature>
<dbReference type="EMBL" id="VRMG01000006">
    <property type="protein sequence ID" value="TXN30577.1"/>
    <property type="molecule type" value="Genomic_DNA"/>
</dbReference>
<dbReference type="Pfam" id="PF02653">
    <property type="entry name" value="BPD_transp_2"/>
    <property type="match status" value="1"/>
</dbReference>
<feature type="transmembrane region" description="Helical" evidence="8">
    <location>
        <begin position="284"/>
        <end position="300"/>
    </location>
</feature>
<evidence type="ECO:0000256" key="5">
    <source>
        <dbReference type="ARBA" id="ARBA00022692"/>
    </source>
</evidence>
<dbReference type="InterPro" id="IPR001851">
    <property type="entry name" value="ABC_transp_permease"/>
</dbReference>
<keyword evidence="6 8" id="KW-1133">Transmembrane helix</keyword>
<evidence type="ECO:0000313" key="9">
    <source>
        <dbReference type="EMBL" id="TXN30577.1"/>
    </source>
</evidence>
<keyword evidence="4" id="KW-0997">Cell inner membrane</keyword>
<comment type="subcellular location">
    <subcellularLocation>
        <location evidence="1">Cell membrane</location>
        <topology evidence="1">Multi-pass membrane protein</topology>
    </subcellularLocation>
</comment>
<feature type="transmembrane region" description="Helical" evidence="8">
    <location>
        <begin position="251"/>
        <end position="272"/>
    </location>
</feature>
<evidence type="ECO:0000256" key="2">
    <source>
        <dbReference type="ARBA" id="ARBA00022448"/>
    </source>
</evidence>
<dbReference type="PANTHER" id="PTHR32196:SF21">
    <property type="entry name" value="ABC TRANSPORTER PERMEASE PROTEIN YPHD-RELATED"/>
    <property type="match status" value="1"/>
</dbReference>
<keyword evidence="10" id="KW-1185">Reference proteome</keyword>
<protein>
    <submittedName>
        <fullName evidence="9">ABC transporter permease</fullName>
    </submittedName>
</protein>
<gene>
    <name evidence="9" type="ORF">FVP33_08625</name>
</gene>
<dbReference type="PANTHER" id="PTHR32196">
    <property type="entry name" value="ABC TRANSPORTER PERMEASE PROTEIN YPHD-RELATED-RELATED"/>
    <property type="match status" value="1"/>
</dbReference>
<evidence type="ECO:0000256" key="7">
    <source>
        <dbReference type="ARBA" id="ARBA00023136"/>
    </source>
</evidence>
<keyword evidence="3" id="KW-1003">Cell membrane</keyword>
<evidence type="ECO:0000256" key="8">
    <source>
        <dbReference type="SAM" id="Phobius"/>
    </source>
</evidence>
<sequence>MARTSVSSGAAPRVAPDGAVAAIAESRPAGESMRSGAKPTSLTANLGRLRLGRYSGIFLIVALVVIFGSWIPQTFLTATTVQAIAQNEAITIIVSLSLMAALAAGVFDLSIGQNVGLGAVVCISLVSTYHWNPVAACVATILMCGAIGGLNALLIVVVGIDSFIATLGVGSALLAAAEFLTNDQFVGPTPASFQIFAEWQPLGIPVLIIYALVLALAAWYVLEHTPVGRRLYATGANADAARLAGIATKRYVVGALILTGLGVGVAAVLLSAEIGSVSAQVGNSYLLAPFAACFLAATQIKPGRYNVGGLLVALFLLGIGVKGLSLVTGAVWIPDLFNGVALILAVGLAVILQRRTQRRSKRQAISAEIGGSNPME</sequence>
<reference evidence="9 10" key="1">
    <citation type="submission" date="2019-08" db="EMBL/GenBank/DDBJ databases">
        <title>Bacterial whole genome sequence for Glaciihabitans sp. CHu50b-6-2.</title>
        <authorList>
            <person name="Jin L."/>
        </authorList>
    </citation>
    <scope>NUCLEOTIDE SEQUENCE [LARGE SCALE GENOMIC DNA]</scope>
    <source>
        <strain evidence="9 10">CHu50b-6-2</strain>
    </source>
</reference>
<evidence type="ECO:0000256" key="1">
    <source>
        <dbReference type="ARBA" id="ARBA00004651"/>
    </source>
</evidence>
<dbReference type="GO" id="GO:0005886">
    <property type="term" value="C:plasma membrane"/>
    <property type="evidence" value="ECO:0007669"/>
    <property type="project" value="UniProtKB-SubCell"/>
</dbReference>
<evidence type="ECO:0000256" key="3">
    <source>
        <dbReference type="ARBA" id="ARBA00022475"/>
    </source>
</evidence>
<dbReference type="AlphaFoldDB" id="A0A5C8UQ44"/>
<proteinExistence type="predicted"/>